<dbReference type="InParanoid" id="A0A543AWH6"/>
<keyword evidence="5 7" id="KW-0472">Membrane</keyword>
<accession>A0A543AWH6</accession>
<comment type="caution">
    <text evidence="8">The sequence shown here is derived from an EMBL/GenBank/DDBJ whole genome shotgun (WGS) entry which is preliminary data.</text>
</comment>
<comment type="subcellular location">
    <subcellularLocation>
        <location evidence="7">Cell membrane</location>
        <topology evidence="7">Multi-pass membrane protein</topology>
    </subcellularLocation>
</comment>
<keyword evidence="2 7" id="KW-0132">Cell division</keyword>
<organism evidence="8 9">
    <name type="scientific">Stackebrandtia endophytica</name>
    <dbReference type="NCBI Taxonomy" id="1496996"/>
    <lineage>
        <taxon>Bacteria</taxon>
        <taxon>Bacillati</taxon>
        <taxon>Actinomycetota</taxon>
        <taxon>Actinomycetes</taxon>
        <taxon>Glycomycetales</taxon>
        <taxon>Glycomycetaceae</taxon>
        <taxon>Stackebrandtia</taxon>
    </lineage>
</organism>
<dbReference type="EMBL" id="VFOW01000001">
    <property type="protein sequence ID" value="TQL76935.1"/>
    <property type="molecule type" value="Genomic_DNA"/>
</dbReference>
<feature type="transmembrane region" description="Helical" evidence="7">
    <location>
        <begin position="66"/>
        <end position="83"/>
    </location>
</feature>
<evidence type="ECO:0000256" key="5">
    <source>
        <dbReference type="ARBA" id="ARBA00023136"/>
    </source>
</evidence>
<evidence type="ECO:0000256" key="1">
    <source>
        <dbReference type="ARBA" id="ARBA00022475"/>
    </source>
</evidence>
<dbReference type="InterPro" id="IPR009619">
    <property type="entry name" value="CrgA"/>
</dbReference>
<sequence>MPKSRVRKKKVYTAPAELRPKTPESSHQPSPTWVPVLAVSLVVLGIAWLVSYYMTQGAFPIEAWGLWNLGAGFACLVASLLVLSRWR</sequence>
<dbReference type="GO" id="GO:0005886">
    <property type="term" value="C:plasma membrane"/>
    <property type="evidence" value="ECO:0007669"/>
    <property type="project" value="UniProtKB-SubCell"/>
</dbReference>
<keyword evidence="3 7" id="KW-0812">Transmembrane</keyword>
<evidence type="ECO:0000313" key="8">
    <source>
        <dbReference type="EMBL" id="TQL76935.1"/>
    </source>
</evidence>
<keyword evidence="9" id="KW-1185">Reference proteome</keyword>
<comment type="function">
    <text evidence="7">Involved in cell division.</text>
</comment>
<protein>
    <recommendedName>
        <fullName evidence="7">Cell division protein CrgA</fullName>
    </recommendedName>
</protein>
<name>A0A543AWH6_9ACTN</name>
<keyword evidence="1 7" id="KW-1003">Cell membrane</keyword>
<keyword evidence="4 7" id="KW-1133">Transmembrane helix</keyword>
<dbReference type="HAMAP" id="MF_00631">
    <property type="entry name" value="CrgA"/>
    <property type="match status" value="1"/>
</dbReference>
<dbReference type="Proteomes" id="UP000317043">
    <property type="component" value="Unassembled WGS sequence"/>
</dbReference>
<dbReference type="RefSeq" id="WP_142039099.1">
    <property type="nucleotide sequence ID" value="NZ_JBHTGS010000001.1"/>
</dbReference>
<dbReference type="OrthoDB" id="5189646at2"/>
<evidence type="ECO:0000256" key="3">
    <source>
        <dbReference type="ARBA" id="ARBA00022692"/>
    </source>
</evidence>
<dbReference type="Pfam" id="PF06781">
    <property type="entry name" value="CrgA"/>
    <property type="match status" value="1"/>
</dbReference>
<keyword evidence="6 7" id="KW-0131">Cell cycle</keyword>
<evidence type="ECO:0000256" key="7">
    <source>
        <dbReference type="HAMAP-Rule" id="MF_00631"/>
    </source>
</evidence>
<proteinExistence type="inferred from homology"/>
<gene>
    <name evidence="7" type="primary">crgA</name>
    <name evidence="8" type="ORF">FB566_2479</name>
</gene>
<dbReference type="AlphaFoldDB" id="A0A543AWH6"/>
<evidence type="ECO:0000313" key="9">
    <source>
        <dbReference type="Proteomes" id="UP000317043"/>
    </source>
</evidence>
<dbReference type="FunCoup" id="A0A543AWH6">
    <property type="interactions" value="1"/>
</dbReference>
<evidence type="ECO:0000256" key="2">
    <source>
        <dbReference type="ARBA" id="ARBA00022618"/>
    </source>
</evidence>
<evidence type="ECO:0000256" key="6">
    <source>
        <dbReference type="ARBA" id="ARBA00023306"/>
    </source>
</evidence>
<reference evidence="8 9" key="1">
    <citation type="submission" date="2019-06" db="EMBL/GenBank/DDBJ databases">
        <title>Sequencing the genomes of 1000 actinobacteria strains.</title>
        <authorList>
            <person name="Klenk H.-P."/>
        </authorList>
    </citation>
    <scope>NUCLEOTIDE SEQUENCE [LARGE SCALE GENOMIC DNA]</scope>
    <source>
        <strain evidence="8 9">DSM 45928</strain>
    </source>
</reference>
<comment type="similarity">
    <text evidence="7">Belongs to the CrgA family.</text>
</comment>
<evidence type="ECO:0000256" key="4">
    <source>
        <dbReference type="ARBA" id="ARBA00022989"/>
    </source>
</evidence>
<dbReference type="GO" id="GO:0051301">
    <property type="term" value="P:cell division"/>
    <property type="evidence" value="ECO:0007669"/>
    <property type="project" value="UniProtKB-UniRule"/>
</dbReference>
<feature type="transmembrane region" description="Helical" evidence="7">
    <location>
        <begin position="33"/>
        <end position="54"/>
    </location>
</feature>